<proteinExistence type="predicted"/>
<sequence>RERSGKAAGDLVAHNVGATDMVSYIYQFVLS</sequence>
<comment type="caution">
    <text evidence="1">The sequence shown here is derived from an EMBL/GenBank/DDBJ whole genome shotgun (WGS) entry which is preliminary data.</text>
</comment>
<dbReference type="AlphaFoldDB" id="J9BYU9"/>
<gene>
    <name evidence="1" type="ORF">EVA_19144</name>
</gene>
<protein>
    <submittedName>
        <fullName evidence="1">Uncharacterized protein</fullName>
    </submittedName>
</protein>
<feature type="non-terminal residue" evidence="1">
    <location>
        <position position="1"/>
    </location>
</feature>
<evidence type="ECO:0000313" key="1">
    <source>
        <dbReference type="EMBL" id="EJW92750.1"/>
    </source>
</evidence>
<dbReference type="EMBL" id="AMCI01007368">
    <property type="protein sequence ID" value="EJW92750.1"/>
    <property type="molecule type" value="Genomic_DNA"/>
</dbReference>
<name>J9BYU9_9ZZZZ</name>
<accession>J9BYU9</accession>
<organism evidence="1">
    <name type="scientific">gut metagenome</name>
    <dbReference type="NCBI Taxonomy" id="749906"/>
    <lineage>
        <taxon>unclassified sequences</taxon>
        <taxon>metagenomes</taxon>
        <taxon>organismal metagenomes</taxon>
    </lineage>
</organism>
<reference evidence="1" key="1">
    <citation type="journal article" date="2012" name="PLoS ONE">
        <title>Gene sets for utilization of primary and secondary nutrition supplies in the distal gut of endangered iberian lynx.</title>
        <authorList>
            <person name="Alcaide M."/>
            <person name="Messina E."/>
            <person name="Richter M."/>
            <person name="Bargiela R."/>
            <person name="Peplies J."/>
            <person name="Huws S.A."/>
            <person name="Newbold C.J."/>
            <person name="Golyshin P.N."/>
            <person name="Simon M.A."/>
            <person name="Lopez G."/>
            <person name="Yakimov M.M."/>
            <person name="Ferrer M."/>
        </authorList>
    </citation>
    <scope>NUCLEOTIDE SEQUENCE</scope>
</reference>